<dbReference type="InterPro" id="IPR036396">
    <property type="entry name" value="Cyt_P450_sf"/>
</dbReference>
<keyword evidence="1" id="KW-0812">Transmembrane</keyword>
<dbReference type="KEGG" id="aluc:AKAW2_40123S"/>
<keyword evidence="3" id="KW-1185">Reference proteome</keyword>
<protein>
    <recommendedName>
        <fullName evidence="4">Cytochrome P450</fullName>
    </recommendedName>
</protein>
<sequence>MIETVFHILGRCSYFVIFLFVAQCIRLLWKRPFPSNAPKFVAGYPLVGALQFFNNPEAFCHSSKMSSPTGNYSFYLGRDRVVGLSGPQGRKTFFESRDLDLEAGADLNLPWVSLVLQVENFATDTHPSNLGSVLRTALLRTQGLEAIPVTIESYTTATLKEIATKALFDPFPVITLSFTRSIMAAMGIGELASSSELSRRVSDMMGALDRPFTAIDTLLPWPLNPWTVSAWIVLARLSTLMSKIIRNRKRQQQSHKEHPAKHGMLQDLINKKCSCAGHCVRSPREHSDGNVMDTHRAFYHRILDDSSAAGD</sequence>
<dbReference type="SUPFAM" id="SSF48264">
    <property type="entry name" value="Cytochrome P450"/>
    <property type="match status" value="1"/>
</dbReference>
<proteinExistence type="predicted"/>
<dbReference type="GO" id="GO:0020037">
    <property type="term" value="F:heme binding"/>
    <property type="evidence" value="ECO:0007669"/>
    <property type="project" value="InterPro"/>
</dbReference>
<organism evidence="2 3">
    <name type="scientific">Aspergillus kawachii</name>
    <name type="common">White koji mold</name>
    <name type="synonym">Aspergillus awamori var. kawachi</name>
    <dbReference type="NCBI Taxonomy" id="1069201"/>
    <lineage>
        <taxon>Eukaryota</taxon>
        <taxon>Fungi</taxon>
        <taxon>Dikarya</taxon>
        <taxon>Ascomycota</taxon>
        <taxon>Pezizomycotina</taxon>
        <taxon>Eurotiomycetes</taxon>
        <taxon>Eurotiomycetidae</taxon>
        <taxon>Eurotiales</taxon>
        <taxon>Aspergillaceae</taxon>
        <taxon>Aspergillus</taxon>
        <taxon>Aspergillus subgen. Circumdati</taxon>
    </lineage>
</organism>
<evidence type="ECO:0000256" key="1">
    <source>
        <dbReference type="SAM" id="Phobius"/>
    </source>
</evidence>
<dbReference type="GeneID" id="64959765"/>
<dbReference type="GO" id="GO:0005506">
    <property type="term" value="F:iron ion binding"/>
    <property type="evidence" value="ECO:0007669"/>
    <property type="project" value="InterPro"/>
</dbReference>
<dbReference type="EMBL" id="AP024428">
    <property type="protein sequence ID" value="BCR98440.1"/>
    <property type="molecule type" value="Genomic_DNA"/>
</dbReference>
<reference evidence="2" key="2">
    <citation type="submission" date="2021-02" db="EMBL/GenBank/DDBJ databases">
        <title>Aspergillus luchuensis mut. kawachii IFO 4304 genome sequence.</title>
        <authorList>
            <person name="Mori K."/>
            <person name="Kadooka C."/>
            <person name="Goto M."/>
            <person name="Futagami T."/>
        </authorList>
    </citation>
    <scope>NUCLEOTIDE SEQUENCE</scope>
    <source>
        <strain evidence="2">IFO 4308</strain>
    </source>
</reference>
<dbReference type="GO" id="GO:0016705">
    <property type="term" value="F:oxidoreductase activity, acting on paired donors, with incorporation or reduction of molecular oxygen"/>
    <property type="evidence" value="ECO:0007669"/>
    <property type="project" value="InterPro"/>
</dbReference>
<dbReference type="Gene3D" id="1.10.630.10">
    <property type="entry name" value="Cytochrome P450"/>
    <property type="match status" value="1"/>
</dbReference>
<evidence type="ECO:0008006" key="4">
    <source>
        <dbReference type="Google" id="ProtNLM"/>
    </source>
</evidence>
<dbReference type="Proteomes" id="UP000661280">
    <property type="component" value="Chromosome 4"/>
</dbReference>
<name>A0A7R7W8R4_ASPKA</name>
<gene>
    <name evidence="2" type="ORF">AKAW2_40123S</name>
</gene>
<evidence type="ECO:0000313" key="2">
    <source>
        <dbReference type="EMBL" id="BCR98440.1"/>
    </source>
</evidence>
<dbReference type="AlphaFoldDB" id="A0A7R7W8R4"/>
<evidence type="ECO:0000313" key="3">
    <source>
        <dbReference type="Proteomes" id="UP000661280"/>
    </source>
</evidence>
<reference evidence="2" key="1">
    <citation type="submission" date="2021-01" db="EMBL/GenBank/DDBJ databases">
        <authorList>
            <consortium name="Aspergillus luchuensis mut. kawachii IFO 4304 genome sequencing consortium"/>
            <person name="Kazuki M."/>
            <person name="Futagami T."/>
        </authorList>
    </citation>
    <scope>NUCLEOTIDE SEQUENCE</scope>
    <source>
        <strain evidence="2">IFO 4308</strain>
    </source>
</reference>
<keyword evidence="1" id="KW-1133">Transmembrane helix</keyword>
<accession>A0A7R7W8R4</accession>
<feature type="transmembrane region" description="Helical" evidence="1">
    <location>
        <begin position="12"/>
        <end position="29"/>
    </location>
</feature>
<keyword evidence="1" id="KW-0472">Membrane</keyword>
<dbReference type="OrthoDB" id="1055148at2759"/>
<dbReference type="GO" id="GO:0004497">
    <property type="term" value="F:monooxygenase activity"/>
    <property type="evidence" value="ECO:0007669"/>
    <property type="project" value="InterPro"/>
</dbReference>
<dbReference type="RefSeq" id="XP_041542206.1">
    <property type="nucleotide sequence ID" value="XM_041688419.1"/>
</dbReference>